<dbReference type="InterPro" id="IPR027640">
    <property type="entry name" value="Kinesin-like_fam"/>
</dbReference>
<keyword evidence="4 8" id="KW-0067">ATP-binding</keyword>
<dbReference type="Pfam" id="PF00225">
    <property type="entry name" value="Kinesin"/>
    <property type="match status" value="2"/>
</dbReference>
<evidence type="ECO:0000256" key="6">
    <source>
        <dbReference type="ARBA" id="ARBA00023175"/>
    </source>
</evidence>
<evidence type="ECO:0000256" key="5">
    <source>
        <dbReference type="ARBA" id="ARBA00023054"/>
    </source>
</evidence>
<accession>A0ABM4BJ86</accession>
<feature type="coiled-coil region" evidence="9">
    <location>
        <begin position="1754"/>
        <end position="1879"/>
    </location>
</feature>
<keyword evidence="2" id="KW-0493">Microtubule</keyword>
<feature type="coiled-coil region" evidence="9">
    <location>
        <begin position="1411"/>
        <end position="1522"/>
    </location>
</feature>
<keyword evidence="6 8" id="KW-0505">Motor protein</keyword>
<dbReference type="Proteomes" id="UP001652625">
    <property type="component" value="Chromosome 03"/>
</dbReference>
<keyword evidence="5 9" id="KW-0175">Coiled coil</keyword>
<dbReference type="InterPro" id="IPR027417">
    <property type="entry name" value="P-loop_NTPase"/>
</dbReference>
<dbReference type="SMART" id="SM00129">
    <property type="entry name" value="KISc"/>
    <property type="match status" value="1"/>
</dbReference>
<keyword evidence="12" id="KW-1185">Reference proteome</keyword>
<feature type="coiled-coil region" evidence="9">
    <location>
        <begin position="2130"/>
        <end position="2185"/>
    </location>
</feature>
<organism evidence="12 13">
    <name type="scientific">Hydra vulgaris</name>
    <name type="common">Hydra</name>
    <name type="synonym">Hydra attenuata</name>
    <dbReference type="NCBI Taxonomy" id="6087"/>
    <lineage>
        <taxon>Eukaryota</taxon>
        <taxon>Metazoa</taxon>
        <taxon>Cnidaria</taxon>
        <taxon>Hydrozoa</taxon>
        <taxon>Hydroidolina</taxon>
        <taxon>Anthoathecata</taxon>
        <taxon>Aplanulata</taxon>
        <taxon>Hydridae</taxon>
        <taxon>Hydra</taxon>
    </lineage>
</organism>
<dbReference type="PROSITE" id="PS00411">
    <property type="entry name" value="KINESIN_MOTOR_1"/>
    <property type="match status" value="1"/>
</dbReference>
<evidence type="ECO:0000256" key="9">
    <source>
        <dbReference type="SAM" id="Coils"/>
    </source>
</evidence>
<protein>
    <submittedName>
        <fullName evidence="13">Centromere-associated protein E isoform X13</fullName>
    </submittedName>
</protein>
<comment type="similarity">
    <text evidence="8">Belongs to the TRAFAC class myosin-kinesin ATPase superfamily. Kinesin family.</text>
</comment>
<evidence type="ECO:0000256" key="1">
    <source>
        <dbReference type="ARBA" id="ARBA00004245"/>
    </source>
</evidence>
<feature type="coiled-coil region" evidence="9">
    <location>
        <begin position="1665"/>
        <end position="1726"/>
    </location>
</feature>
<keyword evidence="7" id="KW-0963">Cytoplasm</keyword>
<dbReference type="CDD" id="cd00106">
    <property type="entry name" value="KISc"/>
    <property type="match status" value="1"/>
</dbReference>
<dbReference type="PROSITE" id="PS50067">
    <property type="entry name" value="KINESIN_MOTOR_2"/>
    <property type="match status" value="1"/>
</dbReference>
<evidence type="ECO:0000259" key="11">
    <source>
        <dbReference type="PROSITE" id="PS50067"/>
    </source>
</evidence>
<dbReference type="InterPro" id="IPR036961">
    <property type="entry name" value="Kinesin_motor_dom_sf"/>
</dbReference>
<evidence type="ECO:0000256" key="2">
    <source>
        <dbReference type="ARBA" id="ARBA00022701"/>
    </source>
</evidence>
<dbReference type="PRINTS" id="PR00380">
    <property type="entry name" value="KINESINHEAVY"/>
</dbReference>
<evidence type="ECO:0000256" key="10">
    <source>
        <dbReference type="SAM" id="MobiDB-lite"/>
    </source>
</evidence>
<dbReference type="RefSeq" id="XP_065649091.1">
    <property type="nucleotide sequence ID" value="XM_065793019.1"/>
</dbReference>
<feature type="binding site" evidence="8">
    <location>
        <begin position="338"/>
        <end position="345"/>
    </location>
    <ligand>
        <name>ATP</name>
        <dbReference type="ChEBI" id="CHEBI:30616"/>
    </ligand>
</feature>
<dbReference type="Gene3D" id="3.40.850.10">
    <property type="entry name" value="Kinesin motor domain"/>
    <property type="match status" value="1"/>
</dbReference>
<evidence type="ECO:0000256" key="8">
    <source>
        <dbReference type="PROSITE-ProRule" id="PRU00283"/>
    </source>
</evidence>
<feature type="coiled-coil region" evidence="9">
    <location>
        <begin position="962"/>
        <end position="1287"/>
    </location>
</feature>
<feature type="region of interest" description="Disordered" evidence="10">
    <location>
        <begin position="10"/>
        <end position="42"/>
    </location>
</feature>
<dbReference type="InterPro" id="IPR019821">
    <property type="entry name" value="Kinesin_motor_CS"/>
</dbReference>
<evidence type="ECO:0000256" key="7">
    <source>
        <dbReference type="ARBA" id="ARBA00023212"/>
    </source>
</evidence>
<feature type="coiled-coil region" evidence="9">
    <location>
        <begin position="1961"/>
        <end position="2002"/>
    </location>
</feature>
<reference evidence="13" key="1">
    <citation type="submission" date="2025-08" db="UniProtKB">
        <authorList>
            <consortium name="RefSeq"/>
        </authorList>
    </citation>
    <scope>IDENTIFICATION</scope>
</reference>
<dbReference type="InterPro" id="IPR001752">
    <property type="entry name" value="Kinesin_motor_dom"/>
</dbReference>
<gene>
    <name evidence="13" type="primary">LOC100200897</name>
</gene>
<feature type="coiled-coil region" evidence="9">
    <location>
        <begin position="2228"/>
        <end position="2297"/>
    </location>
</feature>
<feature type="coiled-coil region" evidence="9">
    <location>
        <begin position="1316"/>
        <end position="1357"/>
    </location>
</feature>
<feature type="coiled-coil region" evidence="9">
    <location>
        <begin position="1558"/>
        <end position="1613"/>
    </location>
</feature>
<evidence type="ECO:0000256" key="4">
    <source>
        <dbReference type="ARBA" id="ARBA00022840"/>
    </source>
</evidence>
<evidence type="ECO:0000313" key="12">
    <source>
        <dbReference type="Proteomes" id="UP001652625"/>
    </source>
</evidence>
<proteinExistence type="inferred from homology"/>
<evidence type="ECO:0000256" key="3">
    <source>
        <dbReference type="ARBA" id="ARBA00022741"/>
    </source>
</evidence>
<sequence length="2457" mass="283482">MADIKIVFQRDEESDDDLSKSFPEVKRQSPIGNKDGLSRIPRFNRRGSENIEVSRFMTSNNFDLPSTTCNQIEADPRNFRHKFKRHSIFEENIPQNSGNINSFSPSNLPLSDSKGFLRCSAVVKRNKSFTEGDRSTTKKQKNAKENVVTRNPMANVLDDELSDLSQRTTLMSPRPSLSSKLSRTKSFSTIDMAKKEGVYNSSSTVTYTNLNISSAIPLSSLSRTKSFSSLDPQQNDGILSARLTTHTRAVKDPGRVQVFVRIRPINENEDIGKHPVAVSIEDEECTQLKCFDGKNDRCYQFDGVLSESSDNRETFKQVAEPLVYSALSGFNGILMCYGQTGTGKTHSLMSNDGMTVRIVYKCFKVINFDKKHKYTVMCSYLQIYQDKIFDLLNETRTIELSLREHPKTGVYIENLTEYVVHSPKEVLNLLKVGKQRLVFAETKMNRASSRSHAICQLKILKERVISANNSPNEVSSPSLVKTPDTDDIDDDLYENDPLGGSMNSSYQSLIEDDDDFDDIANQVTDLEDGVTSIRGKMYICDLAGSERIKKTQAAGERLQEAQHINSSLLELGNVIQALAEGNKTHVPFRNSTLTRLLQEGLSGNCKTRLVVCIAPTVKDLHETKCSLNFGSRAMKVQVMAHVNYEVDYKRLAEALAAKLENLEHSWNLQKEDYEKVIAQLKIEVVARRFSLPMNASKLASPSASKQVQALLVVELMTLHLFYNFQQKNLGANSSSLFVPSNQDLVLQCMEGLLELLEDYLCDKSKVNSNYSSCNSSVIMSPDYLESSASTISDLPLTLEPMSRFIEHAQISYANGSNKKFCSLERKKPSCETKERFKRVMNSLLQLKETTNQNAVKQLKETFEASMKNTGFLDLNRLDDVVALLDKHRDSISSYEHFDDLQALESSLHYLLFDKALLSCILLLKAQSGNFLEGWQSGVPSIDDTKLNVYQIMEELQLEKNTTGKLQEELFILRKEKAAAEEKLKDIELDLQTVRELKEKLENKLCAANDRNLVLEELIEKTQLEKDKLEKRLVEVDMHHSQLEASLKLSDNNNARKERLIVDLKNEKVALDSLLCTLKEELSIMEREKSRENEEKRHIQEELEDVRDRNIILETEWSCCREENGLLENELTALEEDKAFLEEELGKYREDVRMLEEAVSVLEAQASDYKHDIDNLKAKEERLLSCVRSEKEKFAKEINALRQEMSSLRVERRRFQRDISLAKADKSNTERAYTALKGQKESIQEDIASYKQVEKHLQRELAALKSERLKLEREVNNLKTENVKLKQDIVLADKMKSEINILHKNEEKILQMFNFEKDKFIEQLAMFKEKFDELEVNFNKVCMEKERLLKQLNQFENNEHHEACIARRTQSQPTSVASNSSTPDKLKPFSMHGALLRRSIHSGEVSEIEGRVLDLQRRLAFFMAEKEDIQKELITSRERNAKLTSEVRVLEEDTSNFQTLISVLSDEKMAIETRLTELIKSKEVIEQEKEILESTVEVAKNAREKLQIELDNVLEKNQLLEMDQLTINESLRILQKETVVLTAENKHIKQEFEKLDGDLKTARLVVEDLNKNIVNLKEKVLKAQNGEESIKEKLALLESQNASLTDQLNVCQLEEESLFAELKTLNNVFNKILTNFEKNEKDIENDFMEEPAVLRKQLIGELKSKFELIASVAENLKKEREELQALLSDNNSCGSLIENMMSFKTRLVELSEEKLVLEKKLLSIERQLVSNNYQNNQQKDSSSVYQEKIYFKQSIEKLEFQIEEHIREQNQLKSEAEYLKNQNCELRKEIAIILHENTKLENKVEQLESLYMKQESELALAAEKTEELLRQLCATEGRNLDLCTQQYTQQEQLEQSKQLVEKLEKEKLESEEKIKTFKDKLLMAELDISHLRSKATKAESHRQLLVADLDSADRERAILNSELQQLARALSPLKREVTEVIKKQENLNLEQSDANFDITNQVKQMKIELNEYNIEKIALKNEQEELEQRLKLLAFEKDELRSQLRKIIQHFDMQNDESSNTLSTCMEDSISYVSNLLNQQYDMDHEKNILLEDLHAADYANKILNFCVNNSIEDLQSAHQDLCLATVERLKLKDAERHLTRNINEITNSDRYLSNGLTCLHYEFQKLKVDIESFENEQVCLLEEIRSLNNQLNIAENNVINVVHFKKIIEKNLLQYKERNSQLETHLRVIYEDLLEMELRINGTPSKSAKVLLETIELHRHFQYLEDDLLQSETERKNFKEEAADLMERCNNLQEERTLNMVSTRIVQHSIHDQGNLIAQLQNERDSLVYENKRLETKLSIQKSDRKRIIEDYQRISRNLVGYIKYNNELEKKLEAVKRHYHKKEENTQHNLSALSPLNTKQGSDLLCQSCYENVTRNFQGINKNSQILGQELLECIHDNLSIETAIISFIEQKHDLEQQLVAEETQQFYIGNLYNRKPVVSRRESNFSIISRESFFS</sequence>
<feature type="domain" description="Kinesin motor" evidence="11">
    <location>
        <begin position="255"/>
        <end position="636"/>
    </location>
</feature>
<dbReference type="PANTHER" id="PTHR47968:SF36">
    <property type="entry name" value="KINESIN HEAVY CHAIN ISOFORM X1"/>
    <property type="match status" value="1"/>
</dbReference>
<name>A0ABM4BJ86_HYDVU</name>
<comment type="subcellular location">
    <subcellularLocation>
        <location evidence="1">Cytoplasm</location>
        <location evidence="1">Cytoskeleton</location>
    </subcellularLocation>
</comment>
<keyword evidence="7" id="KW-0206">Cytoskeleton</keyword>
<dbReference type="PANTHER" id="PTHR47968">
    <property type="entry name" value="CENTROMERE PROTEIN E"/>
    <property type="match status" value="1"/>
</dbReference>
<keyword evidence="3 8" id="KW-0547">Nucleotide-binding</keyword>
<evidence type="ECO:0000313" key="13">
    <source>
        <dbReference type="RefSeq" id="XP_065649091.1"/>
    </source>
</evidence>
<dbReference type="GeneID" id="100200897"/>
<dbReference type="SUPFAM" id="SSF52540">
    <property type="entry name" value="P-loop containing nucleoside triphosphate hydrolases"/>
    <property type="match status" value="1"/>
</dbReference>
<feature type="compositionally biased region" description="Basic and acidic residues" evidence="10">
    <location>
        <begin position="17"/>
        <end position="27"/>
    </location>
</feature>